<sequence>MKKLTMTFKTSSGKQASIKPTIAKEDLTAETVKKAMDDISALNIFAKDNVALYQEPKSAHYTETIITDIF</sequence>
<proteinExistence type="predicted"/>
<keyword evidence="2" id="KW-1185">Reference proteome</keyword>
<protein>
    <recommendedName>
        <fullName evidence="3">DUF2922 domain-containing protein</fullName>
    </recommendedName>
</protein>
<comment type="caution">
    <text evidence="1">The sequence shown here is derived from an EMBL/GenBank/DDBJ whole genome shotgun (WGS) entry which is preliminary data.</text>
</comment>
<reference evidence="1 2" key="1">
    <citation type="submission" date="2017-05" db="EMBL/GenBank/DDBJ databases">
        <title>Vagococcus spp. assemblies.</title>
        <authorList>
            <person name="Gulvik C.A."/>
        </authorList>
    </citation>
    <scope>NUCLEOTIDE SEQUENCE [LARGE SCALE GENOMIC DNA]</scope>
    <source>
        <strain evidence="1 2">SS1995</strain>
    </source>
</reference>
<gene>
    <name evidence="1" type="ORF">CBF37_04420</name>
</gene>
<dbReference type="RefSeq" id="WP_125983516.1">
    <property type="nucleotide sequence ID" value="NZ_NGJS01000004.1"/>
</dbReference>
<dbReference type="Pfam" id="PF11148">
    <property type="entry name" value="DUF2922"/>
    <property type="match status" value="1"/>
</dbReference>
<evidence type="ECO:0008006" key="3">
    <source>
        <dbReference type="Google" id="ProtNLM"/>
    </source>
</evidence>
<organism evidence="1 2">
    <name type="scientific">Vagococcus vulneris</name>
    <dbReference type="NCBI Taxonomy" id="1977869"/>
    <lineage>
        <taxon>Bacteria</taxon>
        <taxon>Bacillati</taxon>
        <taxon>Bacillota</taxon>
        <taxon>Bacilli</taxon>
        <taxon>Lactobacillales</taxon>
        <taxon>Enterococcaceae</taxon>
        <taxon>Vagococcus</taxon>
    </lineage>
</organism>
<dbReference type="EMBL" id="NGJS01000004">
    <property type="protein sequence ID" value="RST99578.1"/>
    <property type="molecule type" value="Genomic_DNA"/>
</dbReference>
<dbReference type="AlphaFoldDB" id="A0A429ZZU7"/>
<evidence type="ECO:0000313" key="1">
    <source>
        <dbReference type="EMBL" id="RST99578.1"/>
    </source>
</evidence>
<accession>A0A429ZZU7</accession>
<dbReference type="OrthoDB" id="2323347at2"/>
<evidence type="ECO:0000313" key="2">
    <source>
        <dbReference type="Proteomes" id="UP000287857"/>
    </source>
</evidence>
<dbReference type="Proteomes" id="UP000287857">
    <property type="component" value="Unassembled WGS sequence"/>
</dbReference>
<name>A0A429ZZU7_9ENTE</name>
<dbReference type="InterPro" id="IPR021321">
    <property type="entry name" value="DUF2922"/>
</dbReference>